<feature type="domain" description="Transcription regulator TrmB C-terminal" evidence="2">
    <location>
        <begin position="104"/>
        <end position="248"/>
    </location>
</feature>
<dbReference type="Gene3D" id="3.30.870.10">
    <property type="entry name" value="Endonuclease Chain A"/>
    <property type="match status" value="1"/>
</dbReference>
<reference evidence="4" key="1">
    <citation type="submission" date="2016-10" db="EMBL/GenBank/DDBJ databases">
        <authorList>
            <person name="Varghese N."/>
            <person name="Submissions S."/>
        </authorList>
    </citation>
    <scope>NUCLEOTIDE SEQUENCE [LARGE SCALE GENOMIC DNA]</scope>
    <source>
        <strain evidence="4">DSM 3384</strain>
    </source>
</reference>
<feature type="domain" description="Transcription regulator TrmB N-terminal" evidence="1">
    <location>
        <begin position="7"/>
        <end position="70"/>
    </location>
</feature>
<dbReference type="AlphaFoldDB" id="A0A1H2JGR6"/>
<gene>
    <name evidence="3" type="ORF">SAMN04487931_11275</name>
</gene>
<dbReference type="InterPro" id="IPR036390">
    <property type="entry name" value="WH_DNA-bd_sf"/>
</dbReference>
<evidence type="ECO:0000259" key="1">
    <source>
        <dbReference type="Pfam" id="PF01978"/>
    </source>
</evidence>
<dbReference type="Pfam" id="PF11495">
    <property type="entry name" value="Regulator_TrmB"/>
    <property type="match status" value="1"/>
</dbReference>
<organism evidence="3 4">
    <name type="scientific">Desulfobacula phenolica</name>
    <dbReference type="NCBI Taxonomy" id="90732"/>
    <lineage>
        <taxon>Bacteria</taxon>
        <taxon>Pseudomonadati</taxon>
        <taxon>Thermodesulfobacteriota</taxon>
        <taxon>Desulfobacteria</taxon>
        <taxon>Desulfobacterales</taxon>
        <taxon>Desulfobacteraceae</taxon>
        <taxon>Desulfobacula</taxon>
    </lineage>
</organism>
<accession>A0A1H2JGR6</accession>
<dbReference type="Gene3D" id="1.10.10.10">
    <property type="entry name" value="Winged helix-like DNA-binding domain superfamily/Winged helix DNA-binding domain"/>
    <property type="match status" value="1"/>
</dbReference>
<dbReference type="PANTHER" id="PTHR34293">
    <property type="entry name" value="HTH-TYPE TRANSCRIPTIONAL REGULATOR TRMBL2"/>
    <property type="match status" value="1"/>
</dbReference>
<evidence type="ECO:0000313" key="3">
    <source>
        <dbReference type="EMBL" id="SDU55599.1"/>
    </source>
</evidence>
<dbReference type="InterPro" id="IPR002831">
    <property type="entry name" value="Tscrpt_reg_TrmB_N"/>
</dbReference>
<dbReference type="CDD" id="cd09124">
    <property type="entry name" value="PLDc_like_TrmB_middle"/>
    <property type="match status" value="1"/>
</dbReference>
<dbReference type="SUPFAM" id="SSF56024">
    <property type="entry name" value="Phospholipase D/nuclease"/>
    <property type="match status" value="1"/>
</dbReference>
<evidence type="ECO:0000259" key="2">
    <source>
        <dbReference type="Pfam" id="PF11495"/>
    </source>
</evidence>
<dbReference type="RefSeq" id="WP_092237124.1">
    <property type="nucleotide sequence ID" value="NZ_FNLL01000012.1"/>
</dbReference>
<protein>
    <submittedName>
        <fullName evidence="3">Sugar-specific transcriptional regulator TrmB</fullName>
    </submittedName>
</protein>
<dbReference type="PANTHER" id="PTHR34293:SF1">
    <property type="entry name" value="HTH-TYPE TRANSCRIPTIONAL REGULATOR TRMBL2"/>
    <property type="match status" value="1"/>
</dbReference>
<dbReference type="InterPro" id="IPR051797">
    <property type="entry name" value="TrmB-like"/>
</dbReference>
<proteinExistence type="predicted"/>
<dbReference type="InterPro" id="IPR021586">
    <property type="entry name" value="Tscrpt_reg_TrmB_C"/>
</dbReference>
<dbReference type="EMBL" id="FNLL01000012">
    <property type="protein sequence ID" value="SDU55599.1"/>
    <property type="molecule type" value="Genomic_DNA"/>
</dbReference>
<keyword evidence="4" id="KW-1185">Reference proteome</keyword>
<dbReference type="InterPro" id="IPR036388">
    <property type="entry name" value="WH-like_DNA-bd_sf"/>
</dbReference>
<name>A0A1H2JGR6_9BACT</name>
<evidence type="ECO:0000313" key="4">
    <source>
        <dbReference type="Proteomes" id="UP000199608"/>
    </source>
</evidence>
<sequence>MESFSNLKDLGFSQYEAACYMALVSHHPVNGSQLSKQSGIARSRIYDVLRSLISKGYVMNINAGQYAPLPPDELIRQLKKKFNTSIKAFEEQIAKACQKNAVEYVWPLTGYDAVMEKAMEMIKEAKQEIYVRLFPEADLHLGRYLKDADKRGVNIRYIAMGRIEKKFDIQVMHPDCDQLQQTIGGQSIDVIIDKKQALVGIFETGNEDQSPINWTKNQWVILANRDSLRHDFYHSFLEKMLDRHQELTDDEQRIYQIIKQDN</sequence>
<dbReference type="SUPFAM" id="SSF46785">
    <property type="entry name" value="Winged helix' DNA-binding domain"/>
    <property type="match status" value="1"/>
</dbReference>
<dbReference type="Pfam" id="PF01978">
    <property type="entry name" value="TrmB"/>
    <property type="match status" value="1"/>
</dbReference>
<dbReference type="Proteomes" id="UP000199608">
    <property type="component" value="Unassembled WGS sequence"/>
</dbReference>